<feature type="domain" description="Chromo" evidence="3">
    <location>
        <begin position="184"/>
        <end position="221"/>
    </location>
</feature>
<evidence type="ECO:0000313" key="5">
    <source>
        <dbReference type="Proteomes" id="UP001195483"/>
    </source>
</evidence>
<dbReference type="InterPro" id="IPR016197">
    <property type="entry name" value="Chromo-like_dom_sf"/>
</dbReference>
<dbReference type="PROSITE" id="PS50013">
    <property type="entry name" value="CHROMO_2"/>
    <property type="match status" value="1"/>
</dbReference>
<gene>
    <name evidence="4" type="ORF">CHS0354_039554</name>
</gene>
<organism evidence="4 5">
    <name type="scientific">Potamilus streckersoni</name>
    <dbReference type="NCBI Taxonomy" id="2493646"/>
    <lineage>
        <taxon>Eukaryota</taxon>
        <taxon>Metazoa</taxon>
        <taxon>Spiralia</taxon>
        <taxon>Lophotrochozoa</taxon>
        <taxon>Mollusca</taxon>
        <taxon>Bivalvia</taxon>
        <taxon>Autobranchia</taxon>
        <taxon>Heteroconchia</taxon>
        <taxon>Palaeoheterodonta</taxon>
        <taxon>Unionida</taxon>
        <taxon>Unionoidea</taxon>
        <taxon>Unionidae</taxon>
        <taxon>Ambleminae</taxon>
        <taxon>Lampsilini</taxon>
        <taxon>Potamilus</taxon>
    </lineage>
</organism>
<keyword evidence="2" id="KW-0472">Membrane</keyword>
<reference evidence="4" key="3">
    <citation type="submission" date="2023-05" db="EMBL/GenBank/DDBJ databases">
        <authorList>
            <person name="Smith C.H."/>
        </authorList>
    </citation>
    <scope>NUCLEOTIDE SEQUENCE</scope>
    <source>
        <strain evidence="4">CHS0354</strain>
        <tissue evidence="4">Mantle</tissue>
    </source>
</reference>
<reference evidence="4" key="1">
    <citation type="journal article" date="2021" name="Genome Biol. Evol.">
        <title>A High-Quality Reference Genome for a Parasitic Bivalve with Doubly Uniparental Inheritance (Bivalvia: Unionida).</title>
        <authorList>
            <person name="Smith C.H."/>
        </authorList>
    </citation>
    <scope>NUCLEOTIDE SEQUENCE</scope>
    <source>
        <strain evidence="4">CHS0354</strain>
    </source>
</reference>
<proteinExistence type="predicted"/>
<dbReference type="Proteomes" id="UP001195483">
    <property type="component" value="Unassembled WGS sequence"/>
</dbReference>
<dbReference type="SUPFAM" id="SSF54160">
    <property type="entry name" value="Chromo domain-like"/>
    <property type="match status" value="1"/>
</dbReference>
<evidence type="ECO:0000256" key="2">
    <source>
        <dbReference type="SAM" id="Phobius"/>
    </source>
</evidence>
<keyword evidence="5" id="KW-1185">Reference proteome</keyword>
<feature type="transmembrane region" description="Helical" evidence="2">
    <location>
        <begin position="31"/>
        <end position="51"/>
    </location>
</feature>
<reference evidence="4" key="2">
    <citation type="journal article" date="2021" name="Genome Biol. Evol.">
        <title>Developing a high-quality reference genome for a parasitic bivalve with doubly uniparental inheritance (Bivalvia: Unionida).</title>
        <authorList>
            <person name="Smith C.H."/>
        </authorList>
    </citation>
    <scope>NUCLEOTIDE SEQUENCE</scope>
    <source>
        <strain evidence="4">CHS0354</strain>
        <tissue evidence="4">Mantle</tissue>
    </source>
</reference>
<dbReference type="InterPro" id="IPR000953">
    <property type="entry name" value="Chromo/chromo_shadow_dom"/>
</dbReference>
<accession>A0AAE0SV26</accession>
<dbReference type="AlphaFoldDB" id="A0AAE0SV26"/>
<evidence type="ECO:0000259" key="3">
    <source>
        <dbReference type="PROSITE" id="PS50013"/>
    </source>
</evidence>
<dbReference type="EMBL" id="JAEAOA010002310">
    <property type="protein sequence ID" value="KAK3598466.1"/>
    <property type="molecule type" value="Genomic_DNA"/>
</dbReference>
<evidence type="ECO:0000256" key="1">
    <source>
        <dbReference type="SAM" id="MobiDB-lite"/>
    </source>
</evidence>
<dbReference type="Gene3D" id="1.10.10.60">
    <property type="entry name" value="Homeodomain-like"/>
    <property type="match status" value="1"/>
</dbReference>
<feature type="region of interest" description="Disordered" evidence="1">
    <location>
        <begin position="147"/>
        <end position="169"/>
    </location>
</feature>
<evidence type="ECO:0000313" key="4">
    <source>
        <dbReference type="EMBL" id="KAK3598466.1"/>
    </source>
</evidence>
<sequence>MAGSRRGQFTKLYPATVGPVLTITLRTLTRIAAAVSIMLIGIVLIALYLLARDNCGLIFVPLDFELIAINLVSSDRTAISTEQLVILESLWHRGMTSKGKKCSPLILEAVSKSGLNEKVVKDWIGNTSRKKNNRHYSCSKGFYSKDKQDEQTESHSQWTESKANPGPPDVCLKRKLEHTDLEVYSVKAIHVQRKRRGIQQYLVEWEGYTMKEATCEPKRNIPEEIINSLWGNKTHSINKE</sequence>
<keyword evidence="2" id="KW-0812">Transmembrane</keyword>
<name>A0AAE0SV26_9BIVA</name>
<keyword evidence="2" id="KW-1133">Transmembrane helix</keyword>
<protein>
    <recommendedName>
        <fullName evidence="3">Chromo domain-containing protein</fullName>
    </recommendedName>
</protein>
<dbReference type="Gene3D" id="2.40.50.40">
    <property type="match status" value="1"/>
</dbReference>
<comment type="caution">
    <text evidence="4">The sequence shown here is derived from an EMBL/GenBank/DDBJ whole genome shotgun (WGS) entry which is preliminary data.</text>
</comment>